<dbReference type="PANTHER" id="PTHR37422">
    <property type="entry name" value="TEICHURONIC ACID BIOSYNTHESIS PROTEIN TUAE"/>
    <property type="match status" value="1"/>
</dbReference>
<dbReference type="EMBL" id="LS974202">
    <property type="protein sequence ID" value="SSC13536.1"/>
    <property type="molecule type" value="Genomic_DNA"/>
</dbReference>
<dbReference type="InterPro" id="IPR051533">
    <property type="entry name" value="WaaL-like"/>
</dbReference>
<keyword evidence="8" id="KW-1185">Reference proteome</keyword>
<feature type="transmembrane region" description="Helical" evidence="5">
    <location>
        <begin position="97"/>
        <end position="118"/>
    </location>
</feature>
<proteinExistence type="predicted"/>
<evidence type="ECO:0000256" key="5">
    <source>
        <dbReference type="SAM" id="Phobius"/>
    </source>
</evidence>
<keyword evidence="3 5" id="KW-1133">Transmembrane helix</keyword>
<dbReference type="Proteomes" id="UP000250796">
    <property type="component" value="Chromosome MESINF"/>
</dbReference>
<feature type="transmembrane region" description="Helical" evidence="5">
    <location>
        <begin position="425"/>
        <end position="444"/>
    </location>
</feature>
<feature type="domain" description="O-antigen ligase-related" evidence="6">
    <location>
        <begin position="222"/>
        <end position="402"/>
    </location>
</feature>
<dbReference type="RefSeq" id="WP_231936719.1">
    <property type="nucleotide sequence ID" value="NZ_LS974202.1"/>
</dbReference>
<organism evidence="7 8">
    <name type="scientific">Mesotoga infera</name>
    <dbReference type="NCBI Taxonomy" id="1236046"/>
    <lineage>
        <taxon>Bacteria</taxon>
        <taxon>Thermotogati</taxon>
        <taxon>Thermotogota</taxon>
        <taxon>Thermotogae</taxon>
        <taxon>Kosmotogales</taxon>
        <taxon>Kosmotogaceae</taxon>
        <taxon>Mesotoga</taxon>
    </lineage>
</organism>
<dbReference type="KEGG" id="minf:MESINF_2096"/>
<feature type="transmembrane region" description="Helical" evidence="5">
    <location>
        <begin position="275"/>
        <end position="295"/>
    </location>
</feature>
<evidence type="ECO:0000313" key="7">
    <source>
        <dbReference type="EMBL" id="SSC13536.1"/>
    </source>
</evidence>
<evidence type="ECO:0000313" key="8">
    <source>
        <dbReference type="Proteomes" id="UP000250796"/>
    </source>
</evidence>
<feature type="transmembrane region" description="Helical" evidence="5">
    <location>
        <begin position="174"/>
        <end position="196"/>
    </location>
</feature>
<feature type="transmembrane region" description="Helical" evidence="5">
    <location>
        <begin position="44"/>
        <end position="60"/>
    </location>
</feature>
<feature type="transmembrane region" description="Helical" evidence="5">
    <location>
        <begin position="450"/>
        <end position="470"/>
    </location>
</feature>
<dbReference type="InterPro" id="IPR007016">
    <property type="entry name" value="O-antigen_ligase-rel_domated"/>
</dbReference>
<dbReference type="GO" id="GO:0016020">
    <property type="term" value="C:membrane"/>
    <property type="evidence" value="ECO:0007669"/>
    <property type="project" value="UniProtKB-SubCell"/>
</dbReference>
<evidence type="ECO:0000256" key="4">
    <source>
        <dbReference type="ARBA" id="ARBA00023136"/>
    </source>
</evidence>
<feature type="transmembrane region" description="Helical" evidence="5">
    <location>
        <begin position="482"/>
        <end position="503"/>
    </location>
</feature>
<evidence type="ECO:0000259" key="6">
    <source>
        <dbReference type="Pfam" id="PF04932"/>
    </source>
</evidence>
<evidence type="ECO:0000256" key="1">
    <source>
        <dbReference type="ARBA" id="ARBA00004141"/>
    </source>
</evidence>
<comment type="subcellular location">
    <subcellularLocation>
        <location evidence="1">Membrane</location>
        <topology evidence="1">Multi-pass membrane protein</topology>
    </subcellularLocation>
</comment>
<reference evidence="7 8" key="1">
    <citation type="submission" date="2017-01" db="EMBL/GenBank/DDBJ databases">
        <authorList>
            <person name="Erauso G."/>
        </authorList>
    </citation>
    <scope>NUCLEOTIDE SEQUENCE [LARGE SCALE GENOMIC DNA]</scope>
    <source>
        <strain evidence="7">MESINF1</strain>
    </source>
</reference>
<sequence>MMKTTMKKMNKVLDFEIVVYIVMTLLIPLFVTKGFTHEPSTAKHFFYVVGFTLILLSVLIRKKRENIEFNYVHVALLGIGMAALLSLITVASDNPQYLRYSLEVALYTFFLGLTAIYISNKFNTIEKIEITLLFFIIGASIVSIDALLNFYAGWDIFLGKVGEPFARASARSTIGNPNFVSDYMGMTIPLVLYFIISRKPLAFIFKGFGGQLILKIAMVTLLAPMVAAVFVSQTRTVITAIFVGNVVFLLAYVFLKKKRKPELSDDPAAGKFRRLSLIFLAIALTIVVVLAFLYLTPSPLTGQGDINITARLEYALTSSGSWKERFSAWENSIAQWFDSDNRLRIPFGTGIGTFQLYHLLYSPQVLASNPDYMIVWNNFKRTHNDYIQGLSEMGLIGFFFIIAMVTFLVLKFFKTLYSIDNKRDLLLYGALGAGIFSFAAHSFFEFPLHMQPNLMLALFISALAMGKYFAGGSRKLDLPRTLLAGLLIPLAGALIFLKASAFLGEGYFRMGQTDQQYYQAYYNQAQSLDVSALQEVRNNIDSFTGSYSYLADVSAYMEKKGNELKAKYPGASPIELLEAADNERMSEISRLKTEINNRLRQYDTLMDRALQYYNGAIVNFKRSNRIYPVLGKPLWYIAGLGMKSNHLEEARNNPELMFDVLTGEDEFTSDIIPEFKGSLEVIPLPEREIRTLPFKDIASVNKAAFNNPELVNGLQLYFITQLQMILDAADYYESSVILFSERQTPRILGRLYTSVNSELKKYYNFIDTRNSLIQSAFGSSEEFKKIVFDTIDMAAEKALYWFDLAVRLLPGTWNRYPDWKNVYLEYMTSIETVGRSLAEKSQLLLSVAERHAWAAENMGPDSPGDTLQYAIAWGKNYLSGEELNDYKSKLSEIYSRVVEMNRELIRNGGSITETKKEEINTLIGLYESLQM</sequence>
<feature type="transmembrane region" description="Helical" evidence="5">
    <location>
        <begin position="72"/>
        <end position="91"/>
    </location>
</feature>
<feature type="transmembrane region" description="Helical" evidence="5">
    <location>
        <begin position="130"/>
        <end position="154"/>
    </location>
</feature>
<dbReference type="Pfam" id="PF04932">
    <property type="entry name" value="Wzy_C"/>
    <property type="match status" value="1"/>
</dbReference>
<name>A0A7Z7LGG0_9BACT</name>
<dbReference type="PANTHER" id="PTHR37422:SF23">
    <property type="entry name" value="TEICHURONIC ACID BIOSYNTHESIS PROTEIN TUAE"/>
    <property type="match status" value="1"/>
</dbReference>
<protein>
    <submittedName>
        <fullName evidence="7">O-antigen polymerase</fullName>
    </submittedName>
</protein>
<feature type="transmembrane region" description="Helical" evidence="5">
    <location>
        <begin position="237"/>
        <end position="255"/>
    </location>
</feature>
<keyword evidence="4 5" id="KW-0472">Membrane</keyword>
<gene>
    <name evidence="7" type="ORF">MESINF_2096</name>
</gene>
<feature type="transmembrane region" description="Helical" evidence="5">
    <location>
        <begin position="393"/>
        <end position="413"/>
    </location>
</feature>
<feature type="transmembrane region" description="Helical" evidence="5">
    <location>
        <begin position="208"/>
        <end position="231"/>
    </location>
</feature>
<accession>A0A7Z7LGG0</accession>
<dbReference type="AlphaFoldDB" id="A0A7Z7LGG0"/>
<evidence type="ECO:0000256" key="2">
    <source>
        <dbReference type="ARBA" id="ARBA00022692"/>
    </source>
</evidence>
<feature type="transmembrane region" description="Helical" evidence="5">
    <location>
        <begin position="12"/>
        <end position="32"/>
    </location>
</feature>
<keyword evidence="2 5" id="KW-0812">Transmembrane</keyword>
<evidence type="ECO:0000256" key="3">
    <source>
        <dbReference type="ARBA" id="ARBA00022989"/>
    </source>
</evidence>